<dbReference type="InterPro" id="IPR042099">
    <property type="entry name" value="ANL_N_sf"/>
</dbReference>
<name>A0A0D8HGD4_9ACTN</name>
<keyword evidence="2 5" id="KW-0436">Ligase</keyword>
<dbReference type="InterPro" id="IPR020845">
    <property type="entry name" value="AMP-binding_CS"/>
</dbReference>
<comment type="caution">
    <text evidence="5">The sequence shown here is derived from an EMBL/GenBank/DDBJ whole genome shotgun (WGS) entry which is preliminary data.</text>
</comment>
<evidence type="ECO:0000259" key="3">
    <source>
        <dbReference type="Pfam" id="PF00501"/>
    </source>
</evidence>
<dbReference type="InterPro" id="IPR045851">
    <property type="entry name" value="AMP-bd_C_sf"/>
</dbReference>
<accession>A0A0D8HGD4</accession>
<proteinExistence type="inferred from homology"/>
<dbReference type="EMBL" id="JXYS01000070">
    <property type="protein sequence ID" value="KJF16909.1"/>
    <property type="molecule type" value="Genomic_DNA"/>
</dbReference>
<dbReference type="InterPro" id="IPR025110">
    <property type="entry name" value="AMP-bd_C"/>
</dbReference>
<dbReference type="GO" id="GO:0031956">
    <property type="term" value="F:medium-chain fatty acid-CoA ligase activity"/>
    <property type="evidence" value="ECO:0007669"/>
    <property type="project" value="TreeGrafter"/>
</dbReference>
<dbReference type="PROSITE" id="PS00455">
    <property type="entry name" value="AMP_BINDING"/>
    <property type="match status" value="1"/>
</dbReference>
<evidence type="ECO:0000256" key="2">
    <source>
        <dbReference type="ARBA" id="ARBA00022598"/>
    </source>
</evidence>
<dbReference type="Gene3D" id="3.30.300.30">
    <property type="match status" value="1"/>
</dbReference>
<evidence type="ECO:0000313" key="6">
    <source>
        <dbReference type="Proteomes" id="UP000032360"/>
    </source>
</evidence>
<dbReference type="Gene3D" id="3.40.50.12780">
    <property type="entry name" value="N-terminal domain of ligase-like"/>
    <property type="match status" value="1"/>
</dbReference>
<evidence type="ECO:0000313" key="5">
    <source>
        <dbReference type="EMBL" id="KJF16909.1"/>
    </source>
</evidence>
<dbReference type="PANTHER" id="PTHR43201">
    <property type="entry name" value="ACYL-COA SYNTHETASE"/>
    <property type="match status" value="1"/>
</dbReference>
<gene>
    <name evidence="5" type="ORF">AXFE_21920</name>
</gene>
<dbReference type="Pfam" id="PF13193">
    <property type="entry name" value="AMP-binding_C"/>
    <property type="match status" value="1"/>
</dbReference>
<feature type="domain" description="AMP-binding enzyme C-terminal" evidence="4">
    <location>
        <begin position="288"/>
        <end position="360"/>
    </location>
</feature>
<dbReference type="STRING" id="1280514.AXFE_21920"/>
<dbReference type="RefSeq" id="WP_052605816.1">
    <property type="nucleotide sequence ID" value="NZ_JXYS01000070.1"/>
</dbReference>
<keyword evidence="6" id="KW-1185">Reference proteome</keyword>
<protein>
    <submittedName>
        <fullName evidence="5">Long-chain-fatty-acid--CoA ligase FadD13</fullName>
        <ecNumber evidence="5">6.2.1.3</ecNumber>
    </submittedName>
</protein>
<dbReference type="Proteomes" id="UP000032360">
    <property type="component" value="Unassembled WGS sequence"/>
</dbReference>
<evidence type="ECO:0000259" key="4">
    <source>
        <dbReference type="Pfam" id="PF13193"/>
    </source>
</evidence>
<comment type="similarity">
    <text evidence="1">Belongs to the ATP-dependent AMP-binding enzyme family.</text>
</comment>
<dbReference type="PATRIC" id="fig|1280514.3.peg.2866"/>
<sequence length="378" mass="40958">MARLITFIESQSNALVDEIHRCWDKGDAVCVLDPRAPAPFLDELISTIDPDQVVRADGSIQRRERIHDLIENCALVATTSGTSGHPKAVQHSHLAMEASAHATLKRIGAQIGDGLWLNALPISHIGGFSTITKAQYSQMPLQTFERFEYDRFTEIAKATKVYMSIVRANLSQINPGDFECLILGAGIPPENVPRNASVTYGLTETGSGCVYDGVPLDGVEVKIKEDGGILIAGPMLASCYRDSSPLTDSDGFFHSGDVGAMIDGKLTVWGRAAEMIVTGGEKVVPSLLEERIRTLDAVLDVAVVGIDDEDFGQITVAALITNGPISLSQVKDHVREVLPRYYAPRKIVILESLPKTALGKIKKNQVREIVSEILANTD</sequence>
<dbReference type="PANTHER" id="PTHR43201:SF5">
    <property type="entry name" value="MEDIUM-CHAIN ACYL-COA LIGASE ACSF2, MITOCHONDRIAL"/>
    <property type="match status" value="1"/>
</dbReference>
<dbReference type="OrthoDB" id="9803968at2"/>
<organism evidence="5 6">
    <name type="scientific">Acidithrix ferrooxidans</name>
    <dbReference type="NCBI Taxonomy" id="1280514"/>
    <lineage>
        <taxon>Bacteria</taxon>
        <taxon>Bacillati</taxon>
        <taxon>Actinomycetota</taxon>
        <taxon>Acidimicrobiia</taxon>
        <taxon>Acidimicrobiales</taxon>
        <taxon>Acidimicrobiaceae</taxon>
        <taxon>Acidithrix</taxon>
    </lineage>
</organism>
<dbReference type="Pfam" id="PF00501">
    <property type="entry name" value="AMP-binding"/>
    <property type="match status" value="1"/>
</dbReference>
<evidence type="ECO:0000256" key="1">
    <source>
        <dbReference type="ARBA" id="ARBA00006432"/>
    </source>
</evidence>
<dbReference type="EC" id="6.2.1.3" evidence="5"/>
<dbReference type="AlphaFoldDB" id="A0A0D8HGD4"/>
<dbReference type="SUPFAM" id="SSF56801">
    <property type="entry name" value="Acetyl-CoA synthetase-like"/>
    <property type="match status" value="1"/>
</dbReference>
<feature type="domain" description="AMP-dependent synthetase/ligase" evidence="3">
    <location>
        <begin position="37"/>
        <end position="240"/>
    </location>
</feature>
<dbReference type="InterPro" id="IPR000873">
    <property type="entry name" value="AMP-dep_synth/lig_dom"/>
</dbReference>
<dbReference type="GO" id="GO:0004467">
    <property type="term" value="F:long-chain fatty acid-CoA ligase activity"/>
    <property type="evidence" value="ECO:0007669"/>
    <property type="project" value="UniProtKB-EC"/>
</dbReference>
<reference evidence="5 6" key="1">
    <citation type="submission" date="2015-01" db="EMBL/GenBank/DDBJ databases">
        <title>Draft genome of the acidophilic iron oxidizer Acidithrix ferrooxidans strain Py-F3.</title>
        <authorList>
            <person name="Poehlein A."/>
            <person name="Eisen S."/>
            <person name="Schloemann M."/>
            <person name="Johnson B.D."/>
            <person name="Daniel R."/>
            <person name="Muehling M."/>
        </authorList>
    </citation>
    <scope>NUCLEOTIDE SEQUENCE [LARGE SCALE GENOMIC DNA]</scope>
    <source>
        <strain evidence="5 6">Py-F3</strain>
    </source>
</reference>